<reference evidence="1" key="2">
    <citation type="journal article" date="2023" name="Plants (Basel)">
        <title>Annotation of the Turnera subulata (Passifloraceae) Draft Genome Reveals the S-Locus Evolved after the Divergence of Turneroideae from Passifloroideae in a Stepwise Manner.</title>
        <authorList>
            <person name="Henning P.M."/>
            <person name="Roalson E.H."/>
            <person name="Mir W."/>
            <person name="McCubbin A.G."/>
            <person name="Shore J.S."/>
        </authorList>
    </citation>
    <scope>NUCLEOTIDE SEQUENCE</scope>
    <source>
        <strain evidence="1">F60SS</strain>
    </source>
</reference>
<sequence length="389" mass="43227">MDKYWCFLNKEDMGRTVVCVKRVKQEESDEWDGSMPLPGDIIEGIAADDDEESFVSSPKAKAELSSELGKISQQAEAVWLRVRRGDSLLKLRARVVAEKWSMLHKKFTIKAANDDRHVAVLGDLTWDKCSELQEMSRKVVNSEGRGYSKKGAKYDWNLKVGSHLPDNRSSVVSSILFMPLQAEYTVEATTGRCMAWLSAAVSSGVPLIFVNIQTELTVNSEKAQCTGKEFCWAQQNHDATIHMLQGIRLWFLPGTSEICIDITPDPEEDRFGMDIKRTDEGFIYVHSVTKDSAADRAGMGKLRLEAKKIGYLLVVSRLEGKSVMPSSACCVGLIHCCDQNEIKDTLASAIEQGDSVKVHLMAWPSHTHDDKAIGAATLQPPKANNFSLQ</sequence>
<name>A0A9Q0J758_9ROSI</name>
<dbReference type="PANTHER" id="PTHR33984:SF10">
    <property type="entry name" value="S1 MOTIF DOMAIN-CONTAINING PROTEIN"/>
    <property type="match status" value="1"/>
</dbReference>
<proteinExistence type="predicted"/>
<protein>
    <submittedName>
        <fullName evidence="1">Uncharacterized protein</fullName>
    </submittedName>
</protein>
<evidence type="ECO:0000313" key="1">
    <source>
        <dbReference type="EMBL" id="KAJ4830849.1"/>
    </source>
</evidence>
<dbReference type="OrthoDB" id="741600at2759"/>
<dbReference type="EMBL" id="JAKUCV010005522">
    <property type="protein sequence ID" value="KAJ4830849.1"/>
    <property type="molecule type" value="Genomic_DNA"/>
</dbReference>
<dbReference type="AlphaFoldDB" id="A0A9Q0J758"/>
<organism evidence="1 2">
    <name type="scientific">Turnera subulata</name>
    <dbReference type="NCBI Taxonomy" id="218843"/>
    <lineage>
        <taxon>Eukaryota</taxon>
        <taxon>Viridiplantae</taxon>
        <taxon>Streptophyta</taxon>
        <taxon>Embryophyta</taxon>
        <taxon>Tracheophyta</taxon>
        <taxon>Spermatophyta</taxon>
        <taxon>Magnoliopsida</taxon>
        <taxon>eudicotyledons</taxon>
        <taxon>Gunneridae</taxon>
        <taxon>Pentapetalae</taxon>
        <taxon>rosids</taxon>
        <taxon>fabids</taxon>
        <taxon>Malpighiales</taxon>
        <taxon>Passifloraceae</taxon>
        <taxon>Turnera</taxon>
    </lineage>
</organism>
<accession>A0A9Q0J758</accession>
<dbReference type="Proteomes" id="UP001141552">
    <property type="component" value="Unassembled WGS sequence"/>
</dbReference>
<keyword evidence="2" id="KW-1185">Reference proteome</keyword>
<reference evidence="1" key="1">
    <citation type="submission" date="2022-02" db="EMBL/GenBank/DDBJ databases">
        <authorList>
            <person name="Henning P.M."/>
            <person name="McCubbin A.G."/>
            <person name="Shore J.S."/>
        </authorList>
    </citation>
    <scope>NUCLEOTIDE SEQUENCE</scope>
    <source>
        <strain evidence="1">F60SS</strain>
        <tissue evidence="1">Leaves</tissue>
    </source>
</reference>
<comment type="caution">
    <text evidence="1">The sequence shown here is derived from an EMBL/GenBank/DDBJ whole genome shotgun (WGS) entry which is preliminary data.</text>
</comment>
<gene>
    <name evidence="1" type="ORF">Tsubulata_028539</name>
</gene>
<evidence type="ECO:0000313" key="2">
    <source>
        <dbReference type="Proteomes" id="UP001141552"/>
    </source>
</evidence>
<dbReference type="PANTHER" id="PTHR33984">
    <property type="entry name" value="OS02G0717600 PROTEIN"/>
    <property type="match status" value="1"/>
</dbReference>